<evidence type="ECO:0000313" key="4">
    <source>
        <dbReference type="EMBL" id="TGB10406.1"/>
    </source>
</evidence>
<dbReference type="InterPro" id="IPR007742">
    <property type="entry name" value="NosD_dom"/>
</dbReference>
<dbReference type="RefSeq" id="WP_135350263.1">
    <property type="nucleotide sequence ID" value="NZ_SRKR01000014.1"/>
</dbReference>
<sequence>MRYLTTYLDDEINFKFGNNGSIIELKAVDDHAVMSFSNEEKLLIRIKNEESYIKTVPVTAERKIIQLPTKLLKDLTVGQYDVELWQGEGDNQIIYPDEGFLRLKVHGNASQIDGSLVSSITLADFENKFNELAQKIEDKLEKLPDIDGKNISIDVKVVDGNLWINGKDTGINLTAKDGRDGRDGHTPEITVSDVGTLIIDGIDTNKSLIGPRGENGLPGKDGVAGQDGKDAYQVAVDNGFDGTEVEWLRSLHGNDGLDGKSGRDGLPGQSGKSAYEIAITNGFTGTETEWLESLKGRDGHDGKDANVDLSKYPTKDEIANQYVQRTDLPNIVLDTDQRTLIINNKEIKIPNSVDLSNYAQKSEIPNIVFDVENNMLTINGNEVKIPKDVDLSVYYTKADIDEKIATVQSGGKIDLSNYVTQQELSEYVKKTDIPVVPDLAPYETKENAERTYATKEEVANIQLTPGKNGLSAYELAKKDGFHGTEIEWLASLKGKDANPTIVLNTIHDKGFWGDTTIRNSFDPQINIVTTKPLKVGNLASITIDNVVLPGKAAIGVGTLEGSTYTFAYCKVADLSVGDTTIQLDWPIQNDNYYLFVSGKPFQTRGNGDVDAGSRFKYMLADTRNYDTGNRIKVDGESLGSFKYNFVLNYTGKTRIDLEQILKNTMPYANKKITFLGDSVTSGGTTSNGKQAFSYVDYLKDYLGAEITNKGLSGSVITEGNIENQTQSFVSRSNQIQDQDFVTIFGGINDFWFNSPLGSMKDSSDNVETFYGALKFLVENLSKKNPNAHFLFVTPLKECKEGAPHTYEDNNKFVLYKNRAGFTEEDYVNAIKEVAAYYSVPVLDLFNSSNMNPYIESQRQYFADDLHPNQLGAQRLALLISQAINNGISSGFLRGANGKSAYLLWLDAGNDGTEQDFLNSLKGMQGESGPAGNNGSDGMSAYQIALKNGFSGTEVEWLNSLRGKDGTPGVQGVPGESGKNGQRGERGLSAYEIAKNNGFDGTEQDWLASLRGRDGVQGASGSNGSDGHDGLSAYEIAKKNGFVGTEQEWLDSLKGVRGEPGKSGIDGKTGTPGRDGSNGKSAYEIWLSQGNSGSEQDFINSLRGPKGDSGQIPDVSDIKKTISDATQDISKINIKMSSIFVNILDFGAQPENVNFDSAPAFNKAIQALPSVGGTIFIPNGNYFLKSTVNIDRSYVHVMGLNHGLRSGIDPVDGSTQAGGGGAKVTVQNPITAFKLENTHNSNRLSGITFSGFDLRGDTNDGVGIDGVSNTDRVVIDNMTINNVGIGVRLHAADAPRITNSWIAETQSSILLTGASQQAEIKNNSLGAQPKGTTIYMENTDRFNISGNNIYPDGASAIRILNPVHGSIVGNTISAYYNGMIEFLPNSDGAFGNGNVISGNVIALESWHDNPDGKDNKWGIVHIQAFNNVIAGNNILANGTPTNTTGILVMKGDYNRISSNVITIQDTNSKVVINGAANNNWVIYSTEGSAFQDGGNQSNKNIGI</sequence>
<dbReference type="InterPro" id="IPR013830">
    <property type="entry name" value="SGNH_hydro"/>
</dbReference>
<feature type="region of interest" description="Disordered" evidence="1">
    <location>
        <begin position="962"/>
        <end position="984"/>
    </location>
</feature>
<dbReference type="Gene3D" id="3.40.50.1110">
    <property type="entry name" value="SGNH hydrolase"/>
    <property type="match status" value="1"/>
</dbReference>
<feature type="domain" description="SGNH hydrolase-type esterase" evidence="3">
    <location>
        <begin position="674"/>
        <end position="874"/>
    </location>
</feature>
<dbReference type="EMBL" id="SRKR01000014">
    <property type="protein sequence ID" value="TGB10406.1"/>
    <property type="molecule type" value="Genomic_DNA"/>
</dbReference>
<evidence type="ECO:0000313" key="5">
    <source>
        <dbReference type="Proteomes" id="UP000297521"/>
    </source>
</evidence>
<name>A0AAX2SSL7_LIMRT</name>
<dbReference type="SUPFAM" id="SSF51126">
    <property type="entry name" value="Pectin lyase-like"/>
    <property type="match status" value="1"/>
</dbReference>
<gene>
    <name evidence="4" type="ORF">E5F87_08105</name>
</gene>
<evidence type="ECO:0008006" key="6">
    <source>
        <dbReference type="Google" id="ProtNLM"/>
    </source>
</evidence>
<dbReference type="Gene3D" id="2.160.20.10">
    <property type="entry name" value="Single-stranded right-handed beta-helix, Pectin lyase-like"/>
    <property type="match status" value="1"/>
</dbReference>
<evidence type="ECO:0000259" key="3">
    <source>
        <dbReference type="Pfam" id="PF13472"/>
    </source>
</evidence>
<dbReference type="SUPFAM" id="SSF52266">
    <property type="entry name" value="SGNH hydrolase"/>
    <property type="match status" value="1"/>
</dbReference>
<dbReference type="CDD" id="cd21111">
    <property type="entry name" value="IFTase"/>
    <property type="match status" value="1"/>
</dbReference>
<feature type="region of interest" description="Disordered" evidence="1">
    <location>
        <begin position="1053"/>
        <end position="1080"/>
    </location>
</feature>
<dbReference type="PANTHER" id="PTHR24637">
    <property type="entry name" value="COLLAGEN"/>
    <property type="match status" value="1"/>
</dbReference>
<dbReference type="InterPro" id="IPR036514">
    <property type="entry name" value="SGNH_hydro_sf"/>
</dbReference>
<dbReference type="Pfam" id="PF05048">
    <property type="entry name" value="NosD"/>
    <property type="match status" value="1"/>
</dbReference>
<dbReference type="Pfam" id="PF13472">
    <property type="entry name" value="Lipase_GDSL_2"/>
    <property type="match status" value="1"/>
</dbReference>
<protein>
    <recommendedName>
        <fullName evidence="6">SGNH hydrolase-type esterase domain-containing protein</fullName>
    </recommendedName>
</protein>
<reference evidence="4" key="2">
    <citation type="submission" date="2019-04" db="EMBL/GenBank/DDBJ databases">
        <authorList>
            <person name="Bisanz J.E."/>
            <person name="Chagwedera N.D."/>
            <person name="Chawla A."/>
            <person name="Turnbaugh P.J."/>
        </authorList>
    </citation>
    <scope>NUCLEOTIDE SEQUENCE</scope>
    <source>
        <strain evidence="4">I8-5</strain>
    </source>
</reference>
<proteinExistence type="predicted"/>
<comment type="caution">
    <text evidence="4">The sequence shown here is derived from an EMBL/GenBank/DDBJ whole genome shotgun (WGS) entry which is preliminary data.</text>
</comment>
<feature type="domain" description="Periplasmic copper-binding protein NosD beta helix" evidence="2">
    <location>
        <begin position="1255"/>
        <end position="1416"/>
    </location>
</feature>
<dbReference type="InterPro" id="IPR011050">
    <property type="entry name" value="Pectin_lyase_fold/virulence"/>
</dbReference>
<dbReference type="SMART" id="SM00710">
    <property type="entry name" value="PbH1"/>
    <property type="match status" value="4"/>
</dbReference>
<accession>A0AAX2SSL7</accession>
<dbReference type="InterPro" id="IPR006626">
    <property type="entry name" value="PbH1"/>
</dbReference>
<reference evidence="4" key="1">
    <citation type="journal article" date="2019" name="Cell Metab.">
        <title>Nutrient sensing in CD11c cells alters the gut microbiome to regulate food intake and body mass.</title>
        <authorList>
            <person name="Chagwedera N.D."/>
            <person name="Ang Q.Y."/>
            <person name="Bisanz J.E."/>
            <person name="Leong Y.A."/>
            <person name="Ganeshan K."/>
            <person name="Cai J."/>
            <person name="Patterson A.D."/>
            <person name="Turnbaugh P.J."/>
            <person name="Chawla A."/>
        </authorList>
    </citation>
    <scope>NUCLEOTIDE SEQUENCE</scope>
    <source>
        <strain evidence="4">I8-5</strain>
    </source>
</reference>
<dbReference type="InterPro" id="IPR012334">
    <property type="entry name" value="Pectin_lyas_fold"/>
</dbReference>
<dbReference type="CDD" id="cd00229">
    <property type="entry name" value="SGNH_hydrolase"/>
    <property type="match status" value="1"/>
</dbReference>
<evidence type="ECO:0000259" key="2">
    <source>
        <dbReference type="Pfam" id="PF05048"/>
    </source>
</evidence>
<evidence type="ECO:0000256" key="1">
    <source>
        <dbReference type="SAM" id="MobiDB-lite"/>
    </source>
</evidence>
<organism evidence="4 5">
    <name type="scientific">Limosilactobacillus reuteri</name>
    <name type="common">Lactobacillus reuteri</name>
    <dbReference type="NCBI Taxonomy" id="1598"/>
    <lineage>
        <taxon>Bacteria</taxon>
        <taxon>Bacillati</taxon>
        <taxon>Bacillota</taxon>
        <taxon>Bacilli</taxon>
        <taxon>Lactobacillales</taxon>
        <taxon>Lactobacillaceae</taxon>
        <taxon>Limosilactobacillus</taxon>
    </lineage>
</organism>
<dbReference type="Proteomes" id="UP000297521">
    <property type="component" value="Unassembled WGS sequence"/>
</dbReference>